<dbReference type="EMBL" id="BNCO01000033">
    <property type="protein sequence ID" value="GIL58927.1"/>
    <property type="molecule type" value="Genomic_DNA"/>
</dbReference>
<feature type="region of interest" description="Disordered" evidence="1">
    <location>
        <begin position="124"/>
        <end position="177"/>
    </location>
</feature>
<feature type="compositionally biased region" description="Pro residues" evidence="1">
    <location>
        <begin position="192"/>
        <end position="208"/>
    </location>
</feature>
<proteinExistence type="predicted"/>
<gene>
    <name evidence="2" type="ORF">Vafri_13933</name>
</gene>
<evidence type="ECO:0000313" key="2">
    <source>
        <dbReference type="EMBL" id="GIL58927.1"/>
    </source>
</evidence>
<dbReference type="Proteomes" id="UP000747399">
    <property type="component" value="Unassembled WGS sequence"/>
</dbReference>
<keyword evidence="3" id="KW-1185">Reference proteome</keyword>
<comment type="caution">
    <text evidence="2">The sequence shown here is derived from an EMBL/GenBank/DDBJ whole genome shotgun (WGS) entry which is preliminary data.</text>
</comment>
<organism evidence="2 3">
    <name type="scientific">Volvox africanus</name>
    <dbReference type="NCBI Taxonomy" id="51714"/>
    <lineage>
        <taxon>Eukaryota</taxon>
        <taxon>Viridiplantae</taxon>
        <taxon>Chlorophyta</taxon>
        <taxon>core chlorophytes</taxon>
        <taxon>Chlorophyceae</taxon>
        <taxon>CS clade</taxon>
        <taxon>Chlamydomonadales</taxon>
        <taxon>Volvocaceae</taxon>
        <taxon>Volvox</taxon>
    </lineage>
</organism>
<name>A0A8J4BCV6_9CHLO</name>
<evidence type="ECO:0000313" key="3">
    <source>
        <dbReference type="Proteomes" id="UP000747399"/>
    </source>
</evidence>
<sequence length="234" mass="25370">MDGTPTTKPGDIEAKPSRGNFSPGPTVIEPHSFWARLPPPSYHHHAASNTIRVCSCVRTPTTTMPDSNHQFRQPYHDLSTAYRAASYFHPPRDASSSRPWSPSFAFPPNYPSLPSLPSLPWLPSPPSSSPLQQMVASSWQSPPPAPQSSPTSHPPSPCNVPPAPPSRPPAALPPAAEWPLPMFQASWQVRPFAPPPLPSGPRPQPVGPPRLTERPQPPPRPATVHGAIKHNHDV</sequence>
<feature type="region of interest" description="Disordered" evidence="1">
    <location>
        <begin position="189"/>
        <end position="234"/>
    </location>
</feature>
<reference evidence="2" key="1">
    <citation type="journal article" date="2021" name="Proc. Natl. Acad. Sci. U.S.A.">
        <title>Three genomes in the algal genus Volvox reveal the fate of a haploid sex-determining region after a transition to homothallism.</title>
        <authorList>
            <person name="Yamamoto K."/>
            <person name="Hamaji T."/>
            <person name="Kawai-Toyooka H."/>
            <person name="Matsuzaki R."/>
            <person name="Takahashi F."/>
            <person name="Nishimura Y."/>
            <person name="Kawachi M."/>
            <person name="Noguchi H."/>
            <person name="Minakuchi Y."/>
            <person name="Umen J.G."/>
            <person name="Toyoda A."/>
            <person name="Nozaki H."/>
        </authorList>
    </citation>
    <scope>NUCLEOTIDE SEQUENCE</scope>
    <source>
        <strain evidence="2">NIES-3780</strain>
    </source>
</reference>
<feature type="compositionally biased region" description="Pro residues" evidence="1">
    <location>
        <begin position="141"/>
        <end position="172"/>
    </location>
</feature>
<feature type="region of interest" description="Disordered" evidence="1">
    <location>
        <begin position="1"/>
        <end position="25"/>
    </location>
</feature>
<evidence type="ECO:0000256" key="1">
    <source>
        <dbReference type="SAM" id="MobiDB-lite"/>
    </source>
</evidence>
<dbReference type="AlphaFoldDB" id="A0A8J4BCV6"/>
<accession>A0A8J4BCV6</accession>
<protein>
    <submittedName>
        <fullName evidence="2">Uncharacterized protein</fullName>
    </submittedName>
</protein>